<protein>
    <submittedName>
        <fullName evidence="1">Uncharacterized protein</fullName>
    </submittedName>
</protein>
<dbReference type="EMBL" id="MN062186">
    <property type="protein sequence ID" value="QEG09249.1"/>
    <property type="molecule type" value="Genomic_DNA"/>
</dbReference>
<proteinExistence type="predicted"/>
<accession>A0A5B9N6S5</accession>
<keyword evidence="2" id="KW-1185">Reference proteome</keyword>
<dbReference type="Proteomes" id="UP000324257">
    <property type="component" value="Segment"/>
</dbReference>
<reference evidence="2" key="1">
    <citation type="submission" date="2019-06" db="EMBL/GenBank/DDBJ databases">
        <title>The complete genome of Stenotrophomonas phage Pokken.</title>
        <authorList>
            <person name="Hayden A."/>
            <person name="Martinez N."/>
            <person name="Moreland R."/>
            <person name="Liu M."/>
            <person name="Gonzalez C.F."/>
            <person name="Ramsey J."/>
        </authorList>
    </citation>
    <scope>NUCLEOTIDE SEQUENCE [LARGE SCALE GENOMIC DNA]</scope>
</reference>
<organism evidence="1 2">
    <name type="scientific">Stenotrophomonas phage Pokken</name>
    <dbReference type="NCBI Taxonomy" id="2596674"/>
    <lineage>
        <taxon>Viruses</taxon>
        <taxon>Duplodnaviria</taxon>
        <taxon>Heunggongvirae</taxon>
        <taxon>Uroviricota</taxon>
        <taxon>Caudoviricetes</taxon>
        <taxon>Schitoviridae</taxon>
        <taxon>Pokkenvirus</taxon>
        <taxon>Pokkenvirus pokken</taxon>
    </lineage>
</organism>
<evidence type="ECO:0000313" key="2">
    <source>
        <dbReference type="Proteomes" id="UP000324257"/>
    </source>
</evidence>
<evidence type="ECO:0000313" key="1">
    <source>
        <dbReference type="EMBL" id="QEG09249.1"/>
    </source>
</evidence>
<gene>
    <name evidence="1" type="ORF">CPT_Pokken_026</name>
</gene>
<sequence length="123" mass="14502">MSSTVRQHGFIAVLARPIPEDQREDLTEKLYNAKSKLDINYEGTLVYFDANRHESWEIREDVYGLFFGHDVSHREQMEAELLTHNLMIDGHTMRPYNCIYYNGSDSPLDLLSKEEFFRKTQQV</sequence>
<name>A0A5B9N6S5_9CAUD</name>